<sequence>MSDPNVYSVRTPDSRYAIRIWDGGMGGYGQSSSTSSTSSGGYPSTCPWDTPCTPRRPQYLKTPALAIPRPGIPCRLAQHPSGLGEIRSWERNQNLHSFPEGEERCNISEGAYITLQRTGHPDSLFQMPTRRTVVAAQPQMGPLC</sequence>
<gene>
    <name evidence="1" type="ORF">K466DRAFT_589067</name>
</gene>
<dbReference type="InParanoid" id="A0A5C3P3N6"/>
<evidence type="ECO:0000313" key="2">
    <source>
        <dbReference type="Proteomes" id="UP000308197"/>
    </source>
</evidence>
<name>A0A5C3P3N6_9APHY</name>
<dbReference type="AlphaFoldDB" id="A0A5C3P3N6"/>
<dbReference type="EMBL" id="ML211328">
    <property type="protein sequence ID" value="TFK84276.1"/>
    <property type="molecule type" value="Genomic_DNA"/>
</dbReference>
<accession>A0A5C3P3N6</accession>
<proteinExistence type="predicted"/>
<dbReference type="Proteomes" id="UP000308197">
    <property type="component" value="Unassembled WGS sequence"/>
</dbReference>
<reference evidence="1 2" key="1">
    <citation type="journal article" date="2019" name="Nat. Ecol. Evol.">
        <title>Megaphylogeny resolves global patterns of mushroom evolution.</title>
        <authorList>
            <person name="Varga T."/>
            <person name="Krizsan K."/>
            <person name="Foldi C."/>
            <person name="Dima B."/>
            <person name="Sanchez-Garcia M."/>
            <person name="Sanchez-Ramirez S."/>
            <person name="Szollosi G.J."/>
            <person name="Szarkandi J.G."/>
            <person name="Papp V."/>
            <person name="Albert L."/>
            <person name="Andreopoulos W."/>
            <person name="Angelini C."/>
            <person name="Antonin V."/>
            <person name="Barry K.W."/>
            <person name="Bougher N.L."/>
            <person name="Buchanan P."/>
            <person name="Buyck B."/>
            <person name="Bense V."/>
            <person name="Catcheside P."/>
            <person name="Chovatia M."/>
            <person name="Cooper J."/>
            <person name="Damon W."/>
            <person name="Desjardin D."/>
            <person name="Finy P."/>
            <person name="Geml J."/>
            <person name="Haridas S."/>
            <person name="Hughes K."/>
            <person name="Justo A."/>
            <person name="Karasinski D."/>
            <person name="Kautmanova I."/>
            <person name="Kiss B."/>
            <person name="Kocsube S."/>
            <person name="Kotiranta H."/>
            <person name="LaButti K.M."/>
            <person name="Lechner B.E."/>
            <person name="Liimatainen K."/>
            <person name="Lipzen A."/>
            <person name="Lukacs Z."/>
            <person name="Mihaltcheva S."/>
            <person name="Morgado L.N."/>
            <person name="Niskanen T."/>
            <person name="Noordeloos M.E."/>
            <person name="Ohm R.A."/>
            <person name="Ortiz-Santana B."/>
            <person name="Ovrebo C."/>
            <person name="Racz N."/>
            <person name="Riley R."/>
            <person name="Savchenko A."/>
            <person name="Shiryaev A."/>
            <person name="Soop K."/>
            <person name="Spirin V."/>
            <person name="Szebenyi C."/>
            <person name="Tomsovsky M."/>
            <person name="Tulloss R.E."/>
            <person name="Uehling J."/>
            <person name="Grigoriev I.V."/>
            <person name="Vagvolgyi C."/>
            <person name="Papp T."/>
            <person name="Martin F.M."/>
            <person name="Miettinen O."/>
            <person name="Hibbett D.S."/>
            <person name="Nagy L.G."/>
        </authorList>
    </citation>
    <scope>NUCLEOTIDE SEQUENCE [LARGE SCALE GENOMIC DNA]</scope>
    <source>
        <strain evidence="1 2">HHB13444</strain>
    </source>
</reference>
<protein>
    <submittedName>
        <fullName evidence="1">Uncharacterized protein</fullName>
    </submittedName>
</protein>
<organism evidence="1 2">
    <name type="scientific">Polyporus arcularius HHB13444</name>
    <dbReference type="NCBI Taxonomy" id="1314778"/>
    <lineage>
        <taxon>Eukaryota</taxon>
        <taxon>Fungi</taxon>
        <taxon>Dikarya</taxon>
        <taxon>Basidiomycota</taxon>
        <taxon>Agaricomycotina</taxon>
        <taxon>Agaricomycetes</taxon>
        <taxon>Polyporales</taxon>
        <taxon>Polyporaceae</taxon>
        <taxon>Polyporus</taxon>
    </lineage>
</organism>
<keyword evidence="2" id="KW-1185">Reference proteome</keyword>
<evidence type="ECO:0000313" key="1">
    <source>
        <dbReference type="EMBL" id="TFK84276.1"/>
    </source>
</evidence>